<dbReference type="Proteomes" id="UP000198919">
    <property type="component" value="Unassembled WGS sequence"/>
</dbReference>
<accession>A0A1I3V1F0</accession>
<dbReference type="EMBL" id="FORG01000019">
    <property type="protein sequence ID" value="SFJ89494.1"/>
    <property type="molecule type" value="Genomic_DNA"/>
</dbReference>
<reference evidence="1 4" key="3">
    <citation type="journal article" date="2017" name="Nat. Microbiol.">
        <title>Natural product diversity associated with the nematode symbionts Photorhabdus and Xenorhabdus.</title>
        <authorList>
            <person name="Tobias N.J."/>
            <person name="Wolff H."/>
            <person name="Djahanschiri B."/>
            <person name="Grundmann F."/>
            <person name="Kronenwerth M."/>
            <person name="Shi Y.M."/>
            <person name="Simonyi S."/>
            <person name="Grun P."/>
            <person name="Shapiro-Ilan D."/>
            <person name="Pidot S.J."/>
            <person name="Stinear T.P."/>
            <person name="Ebersberger I."/>
            <person name="Bode H.B."/>
        </authorList>
    </citation>
    <scope>NUCLEOTIDE SEQUENCE [LARGE SCALE GENOMIC DNA]</scope>
    <source>
        <strain evidence="1 4">DSM 17908</strain>
    </source>
</reference>
<organism evidence="2 3">
    <name type="scientific">Xenorhabdus mauleonii</name>
    <dbReference type="NCBI Taxonomy" id="351675"/>
    <lineage>
        <taxon>Bacteria</taxon>
        <taxon>Pseudomonadati</taxon>
        <taxon>Pseudomonadota</taxon>
        <taxon>Gammaproteobacteria</taxon>
        <taxon>Enterobacterales</taxon>
        <taxon>Morganellaceae</taxon>
        <taxon>Xenorhabdus</taxon>
    </lineage>
</organism>
<gene>
    <name evidence="2" type="ORF">SAMN05421680_11925</name>
    <name evidence="1" type="ORF">Xmau_03820</name>
</gene>
<evidence type="ECO:0000313" key="3">
    <source>
        <dbReference type="Proteomes" id="UP000198919"/>
    </source>
</evidence>
<sequence length="167" mass="19461">MSFLLTKEGIQYFEIIDRLTELSWENDSIESLAEQVCEIISSYTNETEVGISCIMILLRRLQDNENSIKIIFKYENTALFVVNKFGNVEIIDQLLELQWENDSIESLTEQLHNIIYSHPNYTGAGIKSVYLLFKELQEKETSEKIKFKYEGTAVCLIDKVKDNQFKN</sequence>
<dbReference type="EMBL" id="NITY01000020">
    <property type="protein sequence ID" value="PHM37603.1"/>
    <property type="molecule type" value="Genomic_DNA"/>
</dbReference>
<reference evidence="3" key="2">
    <citation type="submission" date="2016-10" db="EMBL/GenBank/DDBJ databases">
        <authorList>
            <person name="Varghese N."/>
            <person name="Submissions S."/>
        </authorList>
    </citation>
    <scope>NUCLEOTIDE SEQUENCE [LARGE SCALE GENOMIC DNA]</scope>
    <source>
        <strain evidence="3">DSM 17908</strain>
    </source>
</reference>
<protein>
    <submittedName>
        <fullName evidence="2">Uncharacterized protein</fullName>
    </submittedName>
</protein>
<proteinExistence type="predicted"/>
<evidence type="ECO:0000313" key="1">
    <source>
        <dbReference type="EMBL" id="PHM37603.1"/>
    </source>
</evidence>
<name>A0A1I3V1F0_9GAMM</name>
<dbReference type="RefSeq" id="WP_092512758.1">
    <property type="nucleotide sequence ID" value="NZ_CAWNQB010000013.1"/>
</dbReference>
<dbReference type="Proteomes" id="UP000224607">
    <property type="component" value="Unassembled WGS sequence"/>
</dbReference>
<keyword evidence="4" id="KW-1185">Reference proteome</keyword>
<dbReference type="AlphaFoldDB" id="A0A1I3V1F0"/>
<dbReference type="OrthoDB" id="10006014at2"/>
<evidence type="ECO:0000313" key="2">
    <source>
        <dbReference type="EMBL" id="SFJ89494.1"/>
    </source>
</evidence>
<evidence type="ECO:0000313" key="4">
    <source>
        <dbReference type="Proteomes" id="UP000224607"/>
    </source>
</evidence>
<reference evidence="2" key="1">
    <citation type="submission" date="2016-10" db="EMBL/GenBank/DDBJ databases">
        <authorList>
            <person name="de Groot N.N."/>
        </authorList>
    </citation>
    <scope>NUCLEOTIDE SEQUENCE [LARGE SCALE GENOMIC DNA]</scope>
    <source>
        <strain evidence="2">DSM 17908</strain>
    </source>
</reference>